<proteinExistence type="predicted"/>
<sequence>MEFVEWDSTAFLAITENEKIITGLKTNFSSARNLIDYNREQ</sequence>
<protein>
    <submittedName>
        <fullName evidence="1">Uncharacterized protein</fullName>
    </submittedName>
</protein>
<dbReference type="EMBL" id="HE999757">
    <property type="protein sequence ID" value="CCO10425.2"/>
    <property type="molecule type" value="Genomic_DNA"/>
</dbReference>
<name>K8E2X7_CARML</name>
<dbReference type="AlphaFoldDB" id="K8E2X7"/>
<reference evidence="2" key="1">
    <citation type="journal article" date="2013" name="Genome Announc.">
        <title>Complete Chromosome Sequence of Carnobacterium maltaromaticum LMA 28.</title>
        <authorList>
            <person name="Cailliez-Grimal C."/>
            <person name="Chaillou S."/>
            <person name="Anba-Mondoloni J."/>
            <person name="Loux V."/>
            <person name="Afzal M.I."/>
            <person name="Rahman A."/>
            <person name="Kergourlay G."/>
            <person name="Champomier-Verges M.C."/>
            <person name="Zagorec M."/>
            <person name="Dalgaard P."/>
            <person name="Leisner J.J."/>
            <person name="Prevost H."/>
            <person name="Revol-Junelles A.M."/>
            <person name="Borges F."/>
        </authorList>
    </citation>
    <scope>NUCLEOTIDE SEQUENCE</scope>
    <source>
        <strain evidence="2">LMA28</strain>
    </source>
</reference>
<evidence type="ECO:0000313" key="2">
    <source>
        <dbReference type="Proteomes" id="UP000000212"/>
    </source>
</evidence>
<dbReference type="HOGENOM" id="CLU_3267462_0_0_9"/>
<dbReference type="KEGG" id="cml:BN424_961"/>
<gene>
    <name evidence="1" type="ORF">BN424_961</name>
</gene>
<dbReference type="Proteomes" id="UP000000212">
    <property type="component" value="Chromosome"/>
</dbReference>
<evidence type="ECO:0000313" key="1">
    <source>
        <dbReference type="EMBL" id="CCO10425.2"/>
    </source>
</evidence>
<organism evidence="1 2">
    <name type="scientific">Carnobacterium maltaromaticum LMA28</name>
    <dbReference type="NCBI Taxonomy" id="1234679"/>
    <lineage>
        <taxon>Bacteria</taxon>
        <taxon>Bacillati</taxon>
        <taxon>Bacillota</taxon>
        <taxon>Bacilli</taxon>
        <taxon>Lactobacillales</taxon>
        <taxon>Carnobacteriaceae</taxon>
        <taxon>Carnobacterium</taxon>
    </lineage>
</organism>
<keyword evidence="2" id="KW-1185">Reference proteome</keyword>
<dbReference type="STRING" id="1234679.BN424_961"/>
<accession>K8E2X7</accession>